<evidence type="ECO:0000313" key="2">
    <source>
        <dbReference type="EMBL" id="KIZ01365.1"/>
    </source>
</evidence>
<dbReference type="AlphaFoldDB" id="A0A0D2MDT1"/>
<feature type="compositionally biased region" description="Basic residues" evidence="1">
    <location>
        <begin position="13"/>
        <end position="32"/>
    </location>
</feature>
<evidence type="ECO:0000313" key="3">
    <source>
        <dbReference type="Proteomes" id="UP000054498"/>
    </source>
</evidence>
<gene>
    <name evidence="2" type="ORF">MNEG_6597</name>
</gene>
<dbReference type="EMBL" id="KK101304">
    <property type="protein sequence ID" value="KIZ01365.1"/>
    <property type="molecule type" value="Genomic_DNA"/>
</dbReference>
<feature type="compositionally biased region" description="Low complexity" evidence="1">
    <location>
        <begin position="48"/>
        <end position="63"/>
    </location>
</feature>
<feature type="region of interest" description="Disordered" evidence="1">
    <location>
        <begin position="1"/>
        <end position="70"/>
    </location>
</feature>
<dbReference type="Proteomes" id="UP000054498">
    <property type="component" value="Unassembled WGS sequence"/>
</dbReference>
<protein>
    <submittedName>
        <fullName evidence="2">Uncharacterized protein</fullName>
    </submittedName>
</protein>
<proteinExistence type="predicted"/>
<sequence>MVKKAAPGADKKALKKQVAHKTTPKAPAKLKARAPPTKAPAAPRPKARAPGPAKKAAAPRRPAGGLGGLSYKRLADQPRLKGAKADAWAAFEAEQAALAEAYPGPRRPKPAGCWMGAGEYKDIIKRGGRLVAMWIDEFGDWSVGERVF</sequence>
<dbReference type="GeneID" id="25739473"/>
<reference evidence="2 3" key="1">
    <citation type="journal article" date="2013" name="BMC Genomics">
        <title>Reconstruction of the lipid metabolism for the microalga Monoraphidium neglectum from its genome sequence reveals characteristics suitable for biofuel production.</title>
        <authorList>
            <person name="Bogen C."/>
            <person name="Al-Dilaimi A."/>
            <person name="Albersmeier A."/>
            <person name="Wichmann J."/>
            <person name="Grundmann M."/>
            <person name="Rupp O."/>
            <person name="Lauersen K.J."/>
            <person name="Blifernez-Klassen O."/>
            <person name="Kalinowski J."/>
            <person name="Goesmann A."/>
            <person name="Mussgnug J.H."/>
            <person name="Kruse O."/>
        </authorList>
    </citation>
    <scope>NUCLEOTIDE SEQUENCE [LARGE SCALE GENOMIC DNA]</scope>
    <source>
        <strain evidence="2 3">SAG 48.87</strain>
    </source>
</reference>
<evidence type="ECO:0000256" key="1">
    <source>
        <dbReference type="SAM" id="MobiDB-lite"/>
    </source>
</evidence>
<organism evidence="2 3">
    <name type="scientific">Monoraphidium neglectum</name>
    <dbReference type="NCBI Taxonomy" id="145388"/>
    <lineage>
        <taxon>Eukaryota</taxon>
        <taxon>Viridiplantae</taxon>
        <taxon>Chlorophyta</taxon>
        <taxon>core chlorophytes</taxon>
        <taxon>Chlorophyceae</taxon>
        <taxon>CS clade</taxon>
        <taxon>Sphaeropleales</taxon>
        <taxon>Selenastraceae</taxon>
        <taxon>Monoraphidium</taxon>
    </lineage>
</organism>
<dbReference type="KEGG" id="mng:MNEG_6597"/>
<accession>A0A0D2MDT1</accession>
<name>A0A0D2MDT1_9CHLO</name>
<keyword evidence="3" id="KW-1185">Reference proteome</keyword>
<dbReference type="RefSeq" id="XP_013900384.1">
    <property type="nucleotide sequence ID" value="XM_014044930.1"/>
</dbReference>